<name>A0A1Y3YQR4_9BACE</name>
<feature type="domain" description="Helix-turn-helix" evidence="1">
    <location>
        <begin position="44"/>
        <end position="95"/>
    </location>
</feature>
<dbReference type="GO" id="GO:0003677">
    <property type="term" value="F:DNA binding"/>
    <property type="evidence" value="ECO:0007669"/>
    <property type="project" value="UniProtKB-KW"/>
</dbReference>
<evidence type="ECO:0000313" key="2">
    <source>
        <dbReference type="EMBL" id="OUO00214.1"/>
    </source>
</evidence>
<evidence type="ECO:0000259" key="1">
    <source>
        <dbReference type="Pfam" id="PF12728"/>
    </source>
</evidence>
<dbReference type="AlphaFoldDB" id="A0A1Y3YQR4"/>
<dbReference type="InterPro" id="IPR041657">
    <property type="entry name" value="HTH_17"/>
</dbReference>
<dbReference type="GeneID" id="93485278"/>
<protein>
    <submittedName>
        <fullName evidence="2">DNA-binding protein</fullName>
    </submittedName>
</protein>
<sequence length="118" mass="13843">MEKQILSFNDLPSALSLVINKLEILEEKFSTLMTQIQPDKGLEWLSVSELSEYLPTHPVEHTIYCWTSNKQIPFHKKGKRIMFLKSEIDEWMQDNKSRSRAEIMNEAIAYVQSTRKVI</sequence>
<organism evidence="2 3">
    <name type="scientific">Bacteroides clarus</name>
    <dbReference type="NCBI Taxonomy" id="626929"/>
    <lineage>
        <taxon>Bacteria</taxon>
        <taxon>Pseudomonadati</taxon>
        <taxon>Bacteroidota</taxon>
        <taxon>Bacteroidia</taxon>
        <taxon>Bacteroidales</taxon>
        <taxon>Bacteroidaceae</taxon>
        <taxon>Bacteroides</taxon>
    </lineage>
</organism>
<gene>
    <name evidence="2" type="ORF">B5F97_13175</name>
</gene>
<accession>A0A1Y3YQR4</accession>
<dbReference type="InterPro" id="IPR009061">
    <property type="entry name" value="DNA-bd_dom_put_sf"/>
</dbReference>
<keyword evidence="2" id="KW-0238">DNA-binding</keyword>
<dbReference type="Proteomes" id="UP000195386">
    <property type="component" value="Unassembled WGS sequence"/>
</dbReference>
<dbReference type="RefSeq" id="WP_007837478.1">
    <property type="nucleotide sequence ID" value="NZ_NFII01000013.1"/>
</dbReference>
<evidence type="ECO:0000313" key="3">
    <source>
        <dbReference type="Proteomes" id="UP000195386"/>
    </source>
</evidence>
<dbReference type="InterPro" id="IPR010093">
    <property type="entry name" value="SinI_DNA-bd"/>
</dbReference>
<dbReference type="SUPFAM" id="SSF46955">
    <property type="entry name" value="Putative DNA-binding domain"/>
    <property type="match status" value="1"/>
</dbReference>
<proteinExistence type="predicted"/>
<comment type="caution">
    <text evidence="2">The sequence shown here is derived from an EMBL/GenBank/DDBJ whole genome shotgun (WGS) entry which is preliminary data.</text>
</comment>
<dbReference type="EMBL" id="NFII01000013">
    <property type="protein sequence ID" value="OUO00214.1"/>
    <property type="molecule type" value="Genomic_DNA"/>
</dbReference>
<dbReference type="Pfam" id="PF12728">
    <property type="entry name" value="HTH_17"/>
    <property type="match status" value="1"/>
</dbReference>
<reference evidence="3" key="1">
    <citation type="submission" date="2017-04" db="EMBL/GenBank/DDBJ databases">
        <title>Function of individual gut microbiota members based on whole genome sequencing of pure cultures obtained from chicken caecum.</title>
        <authorList>
            <person name="Medvecky M."/>
            <person name="Cejkova D."/>
            <person name="Polansky O."/>
            <person name="Karasova D."/>
            <person name="Kubasova T."/>
            <person name="Cizek A."/>
            <person name="Rychlik I."/>
        </authorList>
    </citation>
    <scope>NUCLEOTIDE SEQUENCE [LARGE SCALE GENOMIC DNA]</scope>
    <source>
        <strain evidence="3">An43</strain>
    </source>
</reference>
<dbReference type="NCBIfam" id="TIGR01764">
    <property type="entry name" value="excise"/>
    <property type="match status" value="1"/>
</dbReference>